<feature type="active site" description="Nucleophile" evidence="1">
    <location>
        <position position="406"/>
    </location>
</feature>
<dbReference type="EMBL" id="SGPJ01000011">
    <property type="protein sequence ID" value="THH02088.1"/>
    <property type="molecule type" value="Genomic_DNA"/>
</dbReference>
<feature type="binding site" evidence="2">
    <location>
        <position position="153"/>
    </location>
    <ligand>
        <name>L-glutamate</name>
        <dbReference type="ChEBI" id="CHEBI:29985"/>
    </ligand>
</feature>
<dbReference type="Proteomes" id="UP000309038">
    <property type="component" value="Unassembled WGS sequence"/>
</dbReference>
<comment type="pathway">
    <text evidence="3">Sulfur metabolism; glutathione metabolism.</text>
</comment>
<keyword evidence="3" id="KW-0378">Hydrolase</keyword>
<organism evidence="4 5">
    <name type="scientific">Hermanssonia centrifuga</name>
    <dbReference type="NCBI Taxonomy" id="98765"/>
    <lineage>
        <taxon>Eukaryota</taxon>
        <taxon>Fungi</taxon>
        <taxon>Dikarya</taxon>
        <taxon>Basidiomycota</taxon>
        <taxon>Agaricomycotina</taxon>
        <taxon>Agaricomycetes</taxon>
        <taxon>Polyporales</taxon>
        <taxon>Meruliaceae</taxon>
        <taxon>Hermanssonia</taxon>
    </lineage>
</organism>
<reference evidence="4 5" key="1">
    <citation type="submission" date="2019-02" db="EMBL/GenBank/DDBJ databases">
        <title>Genome sequencing of the rare red list fungi Phlebia centrifuga.</title>
        <authorList>
            <person name="Buettner E."/>
            <person name="Kellner H."/>
        </authorList>
    </citation>
    <scope>NUCLEOTIDE SEQUENCE [LARGE SCALE GENOMIC DNA]</scope>
    <source>
        <strain evidence="4 5">DSM 108282</strain>
    </source>
</reference>
<dbReference type="GO" id="GO:0005886">
    <property type="term" value="C:plasma membrane"/>
    <property type="evidence" value="ECO:0007669"/>
    <property type="project" value="TreeGrafter"/>
</dbReference>
<dbReference type="Gene3D" id="3.60.20.40">
    <property type="match status" value="2"/>
</dbReference>
<dbReference type="Gene3D" id="1.10.246.130">
    <property type="match status" value="1"/>
</dbReference>
<comment type="catalytic activity">
    <reaction evidence="3">
        <text>an S-substituted glutathione + H2O = an S-substituted L-cysteinylglycine + L-glutamate</text>
        <dbReference type="Rhea" id="RHEA:59468"/>
        <dbReference type="ChEBI" id="CHEBI:15377"/>
        <dbReference type="ChEBI" id="CHEBI:29985"/>
        <dbReference type="ChEBI" id="CHEBI:90779"/>
        <dbReference type="ChEBI" id="CHEBI:143103"/>
        <dbReference type="EC" id="3.4.19.13"/>
    </reaction>
</comment>
<dbReference type="PANTHER" id="PTHR11686">
    <property type="entry name" value="GAMMA GLUTAMYL TRANSPEPTIDASE"/>
    <property type="match status" value="1"/>
</dbReference>
<accession>A0A4S4KVL6</accession>
<dbReference type="GO" id="GO:0006751">
    <property type="term" value="P:glutathione catabolic process"/>
    <property type="evidence" value="ECO:0007669"/>
    <property type="project" value="UniProtKB-UniRule"/>
</dbReference>
<dbReference type="EC" id="3.4.19.13" evidence="3"/>
<dbReference type="InterPro" id="IPR000101">
    <property type="entry name" value="GGT_peptidase"/>
</dbReference>
<evidence type="ECO:0000256" key="1">
    <source>
        <dbReference type="PIRSR" id="PIRSR600101-1"/>
    </source>
</evidence>
<keyword evidence="3" id="KW-0808">Transferase</keyword>
<feature type="binding site" evidence="2">
    <location>
        <position position="448"/>
    </location>
    <ligand>
        <name>L-glutamate</name>
        <dbReference type="ChEBI" id="CHEBI:29985"/>
    </ligand>
</feature>
<dbReference type="GO" id="GO:0103068">
    <property type="term" value="F:leukotriene C4 gamma-glutamyl transferase activity"/>
    <property type="evidence" value="ECO:0007669"/>
    <property type="project" value="UniProtKB-EC"/>
</dbReference>
<evidence type="ECO:0000313" key="4">
    <source>
        <dbReference type="EMBL" id="THH02088.1"/>
    </source>
</evidence>
<comment type="catalytic activity">
    <reaction evidence="3">
        <text>glutathione + H2O = L-cysteinylglycine + L-glutamate</text>
        <dbReference type="Rhea" id="RHEA:28807"/>
        <dbReference type="ChEBI" id="CHEBI:15377"/>
        <dbReference type="ChEBI" id="CHEBI:29985"/>
        <dbReference type="ChEBI" id="CHEBI:57925"/>
        <dbReference type="ChEBI" id="CHEBI:61694"/>
        <dbReference type="EC" id="3.4.19.13"/>
    </reaction>
</comment>
<keyword evidence="5" id="KW-1185">Reference proteome</keyword>
<dbReference type="EC" id="2.3.2.2" evidence="3"/>
<evidence type="ECO:0000256" key="3">
    <source>
        <dbReference type="RuleBase" id="RU368068"/>
    </source>
</evidence>
<sequence length="555" mass="60674">MLPLTKEGIYPGLPVYAEVPRRSHQLGLRHVLLTLLAASATAYVLLGSLYRPNEFEVYTCGSPSCARNPAFLVKAKHGAVASENELCSDIGVKILKKGGNAVDAAISTTLCIGVTNMFSSGIGGGGFMTVRLPPLQSNLSSISSSKVMTIDFREVAPAASREKMYVGQSNKARWGGLAVGVPGELRGLKKAHELWGKLKWSDLVRPNAELAKGWKVSKELERRIEMFATPMHNLPEWKAIFAPNGCLLREEGPDVFYKGPIAESILARIRDTGGIMTQDDLSNYEVKVQPALEGTYRGRKIYTTHAPTSGPVLLHMLNLLEKYEDFAADGRTSLNVHRLIEIIKFGFAARTKVADPNFMERADAKHIDEIPTKAYADYIFPNITDGFTHSPEYYNPVYDVPTDHGTSHSSVLDKDGMAVAITSTVNLIFGSMVLDPVTGVILNDEMDDFSIPGVPNAFGLFPSPSVFQVLANLEWGLDASAAVEYGRVHDQLFPTFVDVDNVYPSEIVEDLKNRGHNITISDISRVAAVVQVITKHDDSIYAASDSRKRGRAAGY</sequence>
<feature type="binding site" evidence="2">
    <location>
        <begin position="424"/>
        <end position="426"/>
    </location>
    <ligand>
        <name>L-glutamate</name>
        <dbReference type="ChEBI" id="CHEBI:29985"/>
    </ligand>
</feature>
<protein>
    <recommendedName>
        <fullName evidence="3">Glutathione hydrolase</fullName>
        <ecNumber evidence="3">2.3.2.2</ecNumber>
        <ecNumber evidence="3">3.4.19.13</ecNumber>
    </recommendedName>
    <alternativeName>
        <fullName evidence="3">Gamma-glutamyltransferase</fullName>
    </alternativeName>
    <alternativeName>
        <fullName evidence="3">Gamma-glutamyltranspeptidase</fullName>
    </alternativeName>
</protein>
<comment type="caution">
    <text evidence="4">The sequence shown here is derived from an EMBL/GenBank/DDBJ whole genome shotgun (WGS) entry which is preliminary data.</text>
</comment>
<comment type="function">
    <text evidence="3">Cleaves the gamma-glutamyl peptide bond of glutathione and glutathione conjugates.</text>
</comment>
<dbReference type="InterPro" id="IPR029055">
    <property type="entry name" value="Ntn_hydrolases_N"/>
</dbReference>
<dbReference type="SUPFAM" id="SSF56235">
    <property type="entry name" value="N-terminal nucleophile aminohydrolases (Ntn hydrolases)"/>
    <property type="match status" value="1"/>
</dbReference>
<gene>
    <name evidence="4" type="ORF">EW026_g744</name>
</gene>
<dbReference type="UniPathway" id="UPA00204"/>
<dbReference type="InterPro" id="IPR043138">
    <property type="entry name" value="GGT_lsub"/>
</dbReference>
<evidence type="ECO:0000256" key="2">
    <source>
        <dbReference type="PIRSR" id="PIRSR600101-2"/>
    </source>
</evidence>
<comment type="catalytic activity">
    <reaction evidence="3">
        <text>an N-terminal (5-L-glutamyl)-[peptide] + an alpha-amino acid = 5-L-glutamyl amino acid + an N-terminal L-alpha-aminoacyl-[peptide]</text>
        <dbReference type="Rhea" id="RHEA:23904"/>
        <dbReference type="Rhea" id="RHEA-COMP:9780"/>
        <dbReference type="Rhea" id="RHEA-COMP:9795"/>
        <dbReference type="ChEBI" id="CHEBI:77644"/>
        <dbReference type="ChEBI" id="CHEBI:78597"/>
        <dbReference type="ChEBI" id="CHEBI:78599"/>
        <dbReference type="ChEBI" id="CHEBI:78608"/>
        <dbReference type="EC" id="2.3.2.2"/>
    </reaction>
</comment>
<dbReference type="AlphaFoldDB" id="A0A4S4KVL6"/>
<dbReference type="GO" id="GO:0036374">
    <property type="term" value="F:glutathione hydrolase activity"/>
    <property type="evidence" value="ECO:0007669"/>
    <property type="project" value="UniProtKB-UniRule"/>
</dbReference>
<evidence type="ECO:0000313" key="5">
    <source>
        <dbReference type="Proteomes" id="UP000309038"/>
    </source>
</evidence>
<dbReference type="PANTHER" id="PTHR11686:SF9">
    <property type="entry name" value="RE13973P"/>
    <property type="match status" value="1"/>
</dbReference>
<dbReference type="FunFam" id="1.10.246.130:FF:000001">
    <property type="entry name" value="Gamma-glutamyltransferase 5 isoform 1"/>
    <property type="match status" value="1"/>
</dbReference>
<keyword evidence="3" id="KW-0012">Acyltransferase</keyword>
<proteinExistence type="predicted"/>
<dbReference type="PRINTS" id="PR01210">
    <property type="entry name" value="GGTRANSPTASE"/>
</dbReference>
<name>A0A4S4KVL6_9APHY</name>
<dbReference type="InterPro" id="IPR043137">
    <property type="entry name" value="GGT_ssub_C"/>
</dbReference>
<dbReference type="Pfam" id="PF01019">
    <property type="entry name" value="G_glu_transpept"/>
    <property type="match status" value="2"/>
</dbReference>